<protein>
    <submittedName>
        <fullName evidence="2">Uncharacterized protein</fullName>
    </submittedName>
</protein>
<feature type="compositionally biased region" description="Low complexity" evidence="1">
    <location>
        <begin position="467"/>
        <end position="480"/>
    </location>
</feature>
<feature type="compositionally biased region" description="Low complexity" evidence="1">
    <location>
        <begin position="84"/>
        <end position="100"/>
    </location>
</feature>
<feature type="region of interest" description="Disordered" evidence="1">
    <location>
        <begin position="76"/>
        <end position="149"/>
    </location>
</feature>
<evidence type="ECO:0000313" key="3">
    <source>
        <dbReference type="Proteomes" id="UP000738359"/>
    </source>
</evidence>
<dbReference type="Proteomes" id="UP000738359">
    <property type="component" value="Unassembled WGS sequence"/>
</dbReference>
<name>A0A9P6J888_MORAP</name>
<feature type="region of interest" description="Disordered" evidence="1">
    <location>
        <begin position="195"/>
        <end position="244"/>
    </location>
</feature>
<feature type="compositionally biased region" description="Low complexity" evidence="1">
    <location>
        <begin position="322"/>
        <end position="332"/>
    </location>
</feature>
<feature type="compositionally biased region" description="Polar residues" evidence="1">
    <location>
        <begin position="351"/>
        <end position="370"/>
    </location>
</feature>
<gene>
    <name evidence="2" type="ORF">BGZ70_007403</name>
</gene>
<feature type="compositionally biased region" description="Basic residues" evidence="1">
    <location>
        <begin position="210"/>
        <end position="222"/>
    </location>
</feature>
<evidence type="ECO:0000313" key="2">
    <source>
        <dbReference type="EMBL" id="KAF9963466.1"/>
    </source>
</evidence>
<comment type="caution">
    <text evidence="2">The sequence shown here is derived from an EMBL/GenBank/DDBJ whole genome shotgun (WGS) entry which is preliminary data.</text>
</comment>
<sequence length="600" mass="63611">MENDLTPTKHCSAFSSGATGLRRESDEVMLTVDKRRWTRPMQPVEALTPHWESTVVARPPTPLLNQREGYRIRTFSPTNHIIAPPSSSTSLPPTHSLDTPPQDPLSTSTLSSPGRYPMAMQRSCSESQPSAGEAPVSRPYSPSVLSSPIQTVRNASERGRLLAQRSKTSLNRLLNTVIDNAAALTAESISRHNLASGEKHCRPTTPPTRCLRRPSPKPRQSSKAKFFVADDEDSDDEESEAEDSLVQPILVADAQHDTEDCQDHSHYKGNGLSAGKNRSAPPPHRSLPPPSMAPHTTATDSPGTLRRQSLLSDLLMAEKLSAAQRPPASSAANHDMVGCPAGQPVLDPSSGYHSASNSDGESSNPGTYSKQHAYPSALSAAQQSPQSNLRQPHQYREHPYSQQRYQRHDLPMVKASLGHGREPRPPLIRTRKSMFKNLDELAALASTPPAAADEDMVKSSMLSTSAISSSSTGSTAKSLSVVSSDPPLADGPVGPSIARPAPSNVLNAHAVLSSSSAAATVHSNGCCSHPTTATTTACATASATSTMAHVSSAATMATAATGGNVPSGWARAHMPTQFHSVYGLLTSSVQRALSTVSTAS</sequence>
<feature type="compositionally biased region" description="Acidic residues" evidence="1">
    <location>
        <begin position="229"/>
        <end position="243"/>
    </location>
</feature>
<feature type="non-terminal residue" evidence="2">
    <location>
        <position position="600"/>
    </location>
</feature>
<evidence type="ECO:0000256" key="1">
    <source>
        <dbReference type="SAM" id="MobiDB-lite"/>
    </source>
</evidence>
<feature type="region of interest" description="Disordered" evidence="1">
    <location>
        <begin position="467"/>
        <end position="487"/>
    </location>
</feature>
<dbReference type="AlphaFoldDB" id="A0A9P6J888"/>
<feature type="region of interest" description="Disordered" evidence="1">
    <location>
        <begin position="1"/>
        <end position="21"/>
    </location>
</feature>
<proteinExistence type="predicted"/>
<dbReference type="OrthoDB" id="2449814at2759"/>
<reference evidence="2" key="1">
    <citation type="journal article" date="2020" name="Fungal Divers.">
        <title>Resolving the Mortierellaceae phylogeny through synthesis of multi-gene phylogenetics and phylogenomics.</title>
        <authorList>
            <person name="Vandepol N."/>
            <person name="Liber J."/>
            <person name="Desiro A."/>
            <person name="Na H."/>
            <person name="Kennedy M."/>
            <person name="Barry K."/>
            <person name="Grigoriev I.V."/>
            <person name="Miller A.N."/>
            <person name="O'Donnell K."/>
            <person name="Stajich J.E."/>
            <person name="Bonito G."/>
        </authorList>
    </citation>
    <scope>NUCLEOTIDE SEQUENCE</scope>
    <source>
        <strain evidence="2">CK1249</strain>
    </source>
</reference>
<keyword evidence="3" id="KW-1185">Reference proteome</keyword>
<dbReference type="EMBL" id="JAAAHY010000466">
    <property type="protein sequence ID" value="KAF9963466.1"/>
    <property type="molecule type" value="Genomic_DNA"/>
</dbReference>
<feature type="region of interest" description="Disordered" evidence="1">
    <location>
        <begin position="258"/>
        <end position="304"/>
    </location>
</feature>
<feature type="region of interest" description="Disordered" evidence="1">
    <location>
        <begin position="322"/>
        <end position="407"/>
    </location>
</feature>
<feature type="compositionally biased region" description="Low complexity" evidence="1">
    <location>
        <begin position="373"/>
        <end position="387"/>
    </location>
</feature>
<organism evidence="2 3">
    <name type="scientific">Mortierella alpina</name>
    <name type="common">Oleaginous fungus</name>
    <name type="synonym">Mortierella renispora</name>
    <dbReference type="NCBI Taxonomy" id="64518"/>
    <lineage>
        <taxon>Eukaryota</taxon>
        <taxon>Fungi</taxon>
        <taxon>Fungi incertae sedis</taxon>
        <taxon>Mucoromycota</taxon>
        <taxon>Mortierellomycotina</taxon>
        <taxon>Mortierellomycetes</taxon>
        <taxon>Mortierellales</taxon>
        <taxon>Mortierellaceae</taxon>
        <taxon>Mortierella</taxon>
    </lineage>
</organism>
<feature type="compositionally biased region" description="Pro residues" evidence="1">
    <location>
        <begin position="280"/>
        <end position="292"/>
    </location>
</feature>
<accession>A0A9P6J888</accession>